<gene>
    <name evidence="4" type="ORF">METZ01_LOCUS197007</name>
</gene>
<protein>
    <recommendedName>
        <fullName evidence="3">HRDC domain-containing protein</fullName>
    </recommendedName>
</protein>
<evidence type="ECO:0000256" key="1">
    <source>
        <dbReference type="ARBA" id="ARBA00023054"/>
    </source>
</evidence>
<dbReference type="GO" id="GO:0003676">
    <property type="term" value="F:nucleic acid binding"/>
    <property type="evidence" value="ECO:0007669"/>
    <property type="project" value="InterPro"/>
</dbReference>
<keyword evidence="2" id="KW-0233">DNA recombination</keyword>
<dbReference type="Gene3D" id="1.10.150.80">
    <property type="entry name" value="HRDC domain"/>
    <property type="match status" value="1"/>
</dbReference>
<dbReference type="Pfam" id="PF00570">
    <property type="entry name" value="HRDC"/>
    <property type="match status" value="1"/>
</dbReference>
<proteinExistence type="predicted"/>
<sequence length="503" mass="56826">VSAPQDHDSRLADMLRRYRSRSAAEREVKPFRVFHDSTLEELVEQKPRHPKQLGEIPRFGPATIGAHGAGVLRVIDEWADWRWTDLLDPEDTGEDVSVFEDALGDSSWTKVLTQLYLSFSRGRPRVTSKDLVLRTGCSEETVRRVLVRMDQKGIIDRGGRGEGHMLDPMNAEDLIYALERIEGRRKSNEIGHLIEHLRVTGIVDRSSVIDDGILELLDGDPVKMHGFLEDPVEAAVWAENSLRNVLESSADGVVHYRYALSNGARPDAAIRMPDGSMLCIDAMLPIGEFRNLAEDPSMRKSFLGSLKFKIRTTGEKYVDSDVGTAPFCILYLPSDRMLERISVLDPSILKFALDQKVIIASPMSLVFILSSLDESPTINQYLKMKQSWPSKMAAKMAALSEGEKYPARKWIGDWHKEFGDWHKESHRSARVSVRTQDSEKKIVSAMIERYRSRKEDMDIAIRGGTGKDMNIVAREYSWISRNTLFEKSGLECSNSRFSQILGG</sequence>
<dbReference type="SUPFAM" id="SSF46785">
    <property type="entry name" value="Winged helix' DNA-binding domain"/>
    <property type="match status" value="1"/>
</dbReference>
<dbReference type="InterPro" id="IPR044876">
    <property type="entry name" value="HRDC_dom_sf"/>
</dbReference>
<dbReference type="SMART" id="SM00341">
    <property type="entry name" value="HRDC"/>
    <property type="match status" value="1"/>
</dbReference>
<dbReference type="InterPro" id="IPR003798">
    <property type="entry name" value="DNA_recombination_RmuC"/>
</dbReference>
<feature type="domain" description="HRDC" evidence="3">
    <location>
        <begin position="5"/>
        <end position="85"/>
    </location>
</feature>
<dbReference type="AlphaFoldDB" id="A0A382E2L0"/>
<dbReference type="PROSITE" id="PS50967">
    <property type="entry name" value="HRDC"/>
    <property type="match status" value="1"/>
</dbReference>
<dbReference type="InterPro" id="IPR002121">
    <property type="entry name" value="HRDC_dom"/>
</dbReference>
<dbReference type="SUPFAM" id="SSF47819">
    <property type="entry name" value="HRDC-like"/>
    <property type="match status" value="1"/>
</dbReference>
<dbReference type="GO" id="GO:0000166">
    <property type="term" value="F:nucleotide binding"/>
    <property type="evidence" value="ECO:0007669"/>
    <property type="project" value="InterPro"/>
</dbReference>
<dbReference type="PANTHER" id="PTHR30563">
    <property type="entry name" value="DNA RECOMBINATION PROTEIN RMUC"/>
    <property type="match status" value="1"/>
</dbReference>
<evidence type="ECO:0000259" key="3">
    <source>
        <dbReference type="PROSITE" id="PS50967"/>
    </source>
</evidence>
<accession>A0A382E2L0</accession>
<dbReference type="InterPro" id="IPR010997">
    <property type="entry name" value="HRDC-like_sf"/>
</dbReference>
<dbReference type="EMBL" id="UINC01042043">
    <property type="protein sequence ID" value="SVB44153.1"/>
    <property type="molecule type" value="Genomic_DNA"/>
</dbReference>
<reference evidence="4" key="1">
    <citation type="submission" date="2018-05" db="EMBL/GenBank/DDBJ databases">
        <authorList>
            <person name="Lanie J.A."/>
            <person name="Ng W.-L."/>
            <person name="Kazmierczak K.M."/>
            <person name="Andrzejewski T.M."/>
            <person name="Davidsen T.M."/>
            <person name="Wayne K.J."/>
            <person name="Tettelin H."/>
            <person name="Glass J.I."/>
            <person name="Rusch D."/>
            <person name="Podicherti R."/>
            <person name="Tsui H.-C.T."/>
            <person name="Winkler M.E."/>
        </authorList>
    </citation>
    <scope>NUCLEOTIDE SEQUENCE</scope>
</reference>
<feature type="non-terminal residue" evidence="4">
    <location>
        <position position="503"/>
    </location>
</feature>
<organism evidence="4">
    <name type="scientific">marine metagenome</name>
    <dbReference type="NCBI Taxonomy" id="408172"/>
    <lineage>
        <taxon>unclassified sequences</taxon>
        <taxon>metagenomes</taxon>
        <taxon>ecological metagenomes</taxon>
    </lineage>
</organism>
<dbReference type="PANTHER" id="PTHR30563:SF0">
    <property type="entry name" value="DNA RECOMBINATION PROTEIN RMUC"/>
    <property type="match status" value="1"/>
</dbReference>
<keyword evidence="1" id="KW-0175">Coiled coil</keyword>
<name>A0A382E2L0_9ZZZZ</name>
<evidence type="ECO:0000256" key="2">
    <source>
        <dbReference type="ARBA" id="ARBA00023172"/>
    </source>
</evidence>
<dbReference type="GO" id="GO:0006310">
    <property type="term" value="P:DNA recombination"/>
    <property type="evidence" value="ECO:0007669"/>
    <property type="project" value="UniProtKB-KW"/>
</dbReference>
<dbReference type="Pfam" id="PF02646">
    <property type="entry name" value="RmuC"/>
    <property type="match status" value="1"/>
</dbReference>
<dbReference type="InterPro" id="IPR036390">
    <property type="entry name" value="WH_DNA-bd_sf"/>
</dbReference>
<evidence type="ECO:0000313" key="4">
    <source>
        <dbReference type="EMBL" id="SVB44153.1"/>
    </source>
</evidence>
<feature type="non-terminal residue" evidence="4">
    <location>
        <position position="1"/>
    </location>
</feature>